<sequence>MSASLMLNQLPDALFQRLQDAATRNQRSLEEEALACLHKVLMPIATTEELVARSQELRQQFVCEQDRLADVIKRLEEGKPCLI</sequence>
<dbReference type="OrthoDB" id="2389872at2"/>
<dbReference type="AlphaFoldDB" id="A0A2T5J085"/>
<dbReference type="InterPro" id="IPR010985">
    <property type="entry name" value="Ribbon_hlx_hlx"/>
</dbReference>
<name>A0A2T5J085_9GAMM</name>
<dbReference type="GO" id="GO:0006355">
    <property type="term" value="P:regulation of DNA-templated transcription"/>
    <property type="evidence" value="ECO:0007669"/>
    <property type="project" value="InterPro"/>
</dbReference>
<comment type="caution">
    <text evidence="2">The sequence shown here is derived from an EMBL/GenBank/DDBJ whole genome shotgun (WGS) entry which is preliminary data.</text>
</comment>
<accession>A0A2T5J085</accession>
<dbReference type="Pfam" id="PF22513">
    <property type="entry name" value="FitA-like_RHH"/>
    <property type="match status" value="1"/>
</dbReference>
<dbReference type="InterPro" id="IPR053853">
    <property type="entry name" value="FitA-like_RHH"/>
</dbReference>
<dbReference type="Gene3D" id="1.10.1220.10">
    <property type="entry name" value="Met repressor-like"/>
    <property type="match status" value="1"/>
</dbReference>
<feature type="domain" description="Antitoxin FitA-like ribbon-helix-helix" evidence="1">
    <location>
        <begin position="3"/>
        <end position="39"/>
    </location>
</feature>
<protein>
    <recommendedName>
        <fullName evidence="1">Antitoxin FitA-like ribbon-helix-helix domain-containing protein</fullName>
    </recommendedName>
</protein>
<proteinExistence type="predicted"/>
<dbReference type="SUPFAM" id="SSF47598">
    <property type="entry name" value="Ribbon-helix-helix"/>
    <property type="match status" value="1"/>
</dbReference>
<reference evidence="2 3" key="1">
    <citation type="submission" date="2018-04" db="EMBL/GenBank/DDBJ databases">
        <title>Genomic Encyclopedia of Archaeal and Bacterial Type Strains, Phase II (KMG-II): from individual species to whole genera.</title>
        <authorList>
            <person name="Goeker M."/>
        </authorList>
    </citation>
    <scope>NUCLEOTIDE SEQUENCE [LARGE SCALE GENOMIC DNA]</scope>
    <source>
        <strain evidence="2 3">DSM 5822</strain>
    </source>
</reference>
<dbReference type="EMBL" id="QAON01000005">
    <property type="protein sequence ID" value="PTQ89681.1"/>
    <property type="molecule type" value="Genomic_DNA"/>
</dbReference>
<dbReference type="Proteomes" id="UP000244223">
    <property type="component" value="Unassembled WGS sequence"/>
</dbReference>
<organism evidence="2 3">
    <name type="scientific">Agitococcus lubricus</name>
    <dbReference type="NCBI Taxonomy" id="1077255"/>
    <lineage>
        <taxon>Bacteria</taxon>
        <taxon>Pseudomonadati</taxon>
        <taxon>Pseudomonadota</taxon>
        <taxon>Gammaproteobacteria</taxon>
        <taxon>Moraxellales</taxon>
        <taxon>Moraxellaceae</taxon>
        <taxon>Agitococcus</taxon>
    </lineage>
</organism>
<evidence type="ECO:0000313" key="2">
    <source>
        <dbReference type="EMBL" id="PTQ89681.1"/>
    </source>
</evidence>
<dbReference type="RefSeq" id="WP_107865204.1">
    <property type="nucleotide sequence ID" value="NZ_QAON01000005.1"/>
</dbReference>
<gene>
    <name evidence="2" type="ORF">C8N29_1054</name>
</gene>
<evidence type="ECO:0000259" key="1">
    <source>
        <dbReference type="Pfam" id="PF22513"/>
    </source>
</evidence>
<evidence type="ECO:0000313" key="3">
    <source>
        <dbReference type="Proteomes" id="UP000244223"/>
    </source>
</evidence>
<keyword evidence="3" id="KW-1185">Reference proteome</keyword>
<dbReference type="InterPro" id="IPR013321">
    <property type="entry name" value="Arc_rbn_hlx_hlx"/>
</dbReference>